<keyword evidence="9 10" id="KW-0472">Membrane</keyword>
<comment type="subcellular location">
    <subcellularLocation>
        <location evidence="2">Cell inner membrane</location>
        <topology evidence="2">Multi-pass membrane protein</topology>
    </subcellularLocation>
    <subcellularLocation>
        <location evidence="10">Cell membrane</location>
        <topology evidence="10">Multi-pass membrane protein</topology>
    </subcellularLocation>
</comment>
<evidence type="ECO:0000256" key="6">
    <source>
        <dbReference type="ARBA" id="ARBA00022692"/>
    </source>
</evidence>
<dbReference type="NCBIfam" id="TIGR01726">
    <property type="entry name" value="HEQRo_perm_3TM"/>
    <property type="match status" value="1"/>
</dbReference>
<evidence type="ECO:0000256" key="5">
    <source>
        <dbReference type="ARBA" id="ARBA00022475"/>
    </source>
</evidence>
<dbReference type="Gene3D" id="1.10.3720.10">
    <property type="entry name" value="MetI-like"/>
    <property type="match status" value="1"/>
</dbReference>
<evidence type="ECO:0000256" key="1">
    <source>
        <dbReference type="ARBA" id="ARBA00003159"/>
    </source>
</evidence>
<dbReference type="GO" id="GO:0043190">
    <property type="term" value="C:ATP-binding cassette (ABC) transporter complex"/>
    <property type="evidence" value="ECO:0007669"/>
    <property type="project" value="InterPro"/>
</dbReference>
<dbReference type="PANTHER" id="PTHR30614:SF20">
    <property type="entry name" value="GLUTAMINE TRANSPORT SYSTEM PERMEASE PROTEIN GLNP"/>
    <property type="match status" value="1"/>
</dbReference>
<proteinExistence type="inferred from homology"/>
<evidence type="ECO:0000256" key="2">
    <source>
        <dbReference type="ARBA" id="ARBA00004429"/>
    </source>
</evidence>
<evidence type="ECO:0000256" key="8">
    <source>
        <dbReference type="ARBA" id="ARBA00022989"/>
    </source>
</evidence>
<evidence type="ECO:0000259" key="11">
    <source>
        <dbReference type="PROSITE" id="PS50928"/>
    </source>
</evidence>
<comment type="function">
    <text evidence="1">Part of the binding-protein-dependent transport system for glutamine; probably responsible for the translocation of the substrate across the membrane.</text>
</comment>
<dbReference type="PANTHER" id="PTHR30614">
    <property type="entry name" value="MEMBRANE COMPONENT OF AMINO ACID ABC TRANSPORTER"/>
    <property type="match status" value="1"/>
</dbReference>
<dbReference type="Pfam" id="PF00528">
    <property type="entry name" value="BPD_transp_1"/>
    <property type="match status" value="1"/>
</dbReference>
<dbReference type="GO" id="GO:0006865">
    <property type="term" value="P:amino acid transport"/>
    <property type="evidence" value="ECO:0007669"/>
    <property type="project" value="UniProtKB-KW"/>
</dbReference>
<keyword evidence="8 10" id="KW-1133">Transmembrane helix</keyword>
<evidence type="ECO:0000256" key="7">
    <source>
        <dbReference type="ARBA" id="ARBA00022970"/>
    </source>
</evidence>
<dbReference type="InterPro" id="IPR010065">
    <property type="entry name" value="AA_ABC_transptr_permease_3TM"/>
</dbReference>
<keyword evidence="7" id="KW-0029">Amino-acid transport</keyword>
<feature type="transmembrane region" description="Helical" evidence="10">
    <location>
        <begin position="26"/>
        <end position="48"/>
    </location>
</feature>
<evidence type="ECO:0000256" key="3">
    <source>
        <dbReference type="ARBA" id="ARBA00010072"/>
    </source>
</evidence>
<evidence type="ECO:0000313" key="12">
    <source>
        <dbReference type="EMBL" id="SLN26544.1"/>
    </source>
</evidence>
<evidence type="ECO:0000256" key="9">
    <source>
        <dbReference type="ARBA" id="ARBA00023136"/>
    </source>
</evidence>
<name>A0A1Y5RW94_9RHOB</name>
<gene>
    <name evidence="12" type="primary">artQ_1</name>
    <name evidence="12" type="ORF">AQS8620_00792</name>
</gene>
<keyword evidence="5" id="KW-1003">Cell membrane</keyword>
<dbReference type="SUPFAM" id="SSF161098">
    <property type="entry name" value="MetI-like"/>
    <property type="match status" value="1"/>
</dbReference>
<keyword evidence="13" id="KW-1185">Reference proteome</keyword>
<feature type="transmembrane region" description="Helical" evidence="10">
    <location>
        <begin position="186"/>
        <end position="208"/>
    </location>
</feature>
<reference evidence="12 13" key="1">
    <citation type="submission" date="2017-03" db="EMBL/GenBank/DDBJ databases">
        <authorList>
            <person name="Afonso C.L."/>
            <person name="Miller P.J."/>
            <person name="Scott M.A."/>
            <person name="Spackman E."/>
            <person name="Goraichik I."/>
            <person name="Dimitrov K.M."/>
            <person name="Suarez D.L."/>
            <person name="Swayne D.E."/>
        </authorList>
    </citation>
    <scope>NUCLEOTIDE SEQUENCE [LARGE SCALE GENOMIC DNA]</scope>
    <source>
        <strain evidence="12 13">CECT 8620</strain>
    </source>
</reference>
<keyword evidence="6 10" id="KW-0812">Transmembrane</keyword>
<feature type="transmembrane region" description="Helical" evidence="10">
    <location>
        <begin position="69"/>
        <end position="100"/>
    </location>
</feature>
<sequence length="221" mass="24085">MNFTDQFFNLAVLQRTWPIIVNGIEMTVLLALVSVPLMMLGGLAIALLGRTTHPVLAWAVRLYVDVMRAFPPLVLLMFLFYGLPFAGFDIAPFAAAALALTLNTSSYASEIFRGGFASVDKGQLEAARATGLSGPQAMILVVLPQAVRNVFPDLMSNVIELVKLTSIASVVALHELLKSAMQAQSLTYNATPLIVAAAIYFFALWPLVRITSQIQERRTGW</sequence>
<dbReference type="OrthoDB" id="9787841at2"/>
<dbReference type="RefSeq" id="WP_085835541.1">
    <property type="nucleotide sequence ID" value="NZ_FWFS01000002.1"/>
</dbReference>
<dbReference type="InterPro" id="IPR043429">
    <property type="entry name" value="ArtM/GltK/GlnP/TcyL/YhdX-like"/>
</dbReference>
<feature type="domain" description="ABC transmembrane type-1" evidence="11">
    <location>
        <begin position="24"/>
        <end position="212"/>
    </location>
</feature>
<dbReference type="InterPro" id="IPR035906">
    <property type="entry name" value="MetI-like_sf"/>
</dbReference>
<comment type="similarity">
    <text evidence="3">Belongs to the binding-protein-dependent transport system permease family. HisMQ subfamily.</text>
</comment>
<accession>A0A1Y5RW94</accession>
<protein>
    <submittedName>
        <fullName evidence="12">Arginine transport system permease protein ArtQ</fullName>
    </submittedName>
</protein>
<evidence type="ECO:0000256" key="10">
    <source>
        <dbReference type="RuleBase" id="RU363032"/>
    </source>
</evidence>
<dbReference type="AlphaFoldDB" id="A0A1Y5RW94"/>
<dbReference type="InterPro" id="IPR000515">
    <property type="entry name" value="MetI-like"/>
</dbReference>
<dbReference type="CDD" id="cd06261">
    <property type="entry name" value="TM_PBP2"/>
    <property type="match status" value="1"/>
</dbReference>
<evidence type="ECO:0000256" key="4">
    <source>
        <dbReference type="ARBA" id="ARBA00022448"/>
    </source>
</evidence>
<dbReference type="Proteomes" id="UP000193862">
    <property type="component" value="Unassembled WGS sequence"/>
</dbReference>
<organism evidence="12 13">
    <name type="scientific">Aquimixticola soesokkakensis</name>
    <dbReference type="NCBI Taxonomy" id="1519096"/>
    <lineage>
        <taxon>Bacteria</taxon>
        <taxon>Pseudomonadati</taxon>
        <taxon>Pseudomonadota</taxon>
        <taxon>Alphaproteobacteria</taxon>
        <taxon>Rhodobacterales</taxon>
        <taxon>Paracoccaceae</taxon>
        <taxon>Aquimixticola</taxon>
    </lineage>
</organism>
<evidence type="ECO:0000313" key="13">
    <source>
        <dbReference type="Proteomes" id="UP000193862"/>
    </source>
</evidence>
<dbReference type="GO" id="GO:0022857">
    <property type="term" value="F:transmembrane transporter activity"/>
    <property type="evidence" value="ECO:0007669"/>
    <property type="project" value="InterPro"/>
</dbReference>
<dbReference type="PROSITE" id="PS50928">
    <property type="entry name" value="ABC_TM1"/>
    <property type="match status" value="1"/>
</dbReference>
<dbReference type="EMBL" id="FWFS01000002">
    <property type="protein sequence ID" value="SLN26544.1"/>
    <property type="molecule type" value="Genomic_DNA"/>
</dbReference>
<keyword evidence="4 10" id="KW-0813">Transport</keyword>